<feature type="non-terminal residue" evidence="5">
    <location>
        <position position="1"/>
    </location>
</feature>
<dbReference type="Pfam" id="PF03699">
    <property type="entry name" value="UPF0182"/>
    <property type="match status" value="1"/>
</dbReference>
<keyword evidence="4" id="KW-0472">Membrane</keyword>
<evidence type="ECO:0000256" key="1">
    <source>
        <dbReference type="ARBA" id="ARBA00022475"/>
    </source>
</evidence>
<keyword evidence="1" id="KW-1003">Cell membrane</keyword>
<dbReference type="InterPro" id="IPR005372">
    <property type="entry name" value="UPF0182"/>
</dbReference>
<dbReference type="GO" id="GO:0016020">
    <property type="term" value="C:membrane"/>
    <property type="evidence" value="ECO:0007669"/>
    <property type="project" value="InterPro"/>
</dbReference>
<evidence type="ECO:0000313" key="5">
    <source>
        <dbReference type="EMBL" id="SVB50543.1"/>
    </source>
</evidence>
<evidence type="ECO:0000256" key="4">
    <source>
        <dbReference type="ARBA" id="ARBA00023136"/>
    </source>
</evidence>
<accession>A0A382EKV4</accession>
<dbReference type="PANTHER" id="PTHR39344:SF1">
    <property type="entry name" value="UPF0182 PROTEIN SLL1060"/>
    <property type="match status" value="1"/>
</dbReference>
<reference evidence="5" key="1">
    <citation type="submission" date="2018-05" db="EMBL/GenBank/DDBJ databases">
        <authorList>
            <person name="Lanie J.A."/>
            <person name="Ng W.-L."/>
            <person name="Kazmierczak K.M."/>
            <person name="Andrzejewski T.M."/>
            <person name="Davidsen T.M."/>
            <person name="Wayne K.J."/>
            <person name="Tettelin H."/>
            <person name="Glass J.I."/>
            <person name="Rusch D."/>
            <person name="Podicherti R."/>
            <person name="Tsui H.-C.T."/>
            <person name="Winkler M.E."/>
        </authorList>
    </citation>
    <scope>NUCLEOTIDE SEQUENCE</scope>
</reference>
<name>A0A382EKV4_9ZZZZ</name>
<dbReference type="PANTHER" id="PTHR39344">
    <property type="entry name" value="UPF0182 PROTEIN SLL1060"/>
    <property type="match status" value="1"/>
</dbReference>
<organism evidence="5">
    <name type="scientific">marine metagenome</name>
    <dbReference type="NCBI Taxonomy" id="408172"/>
    <lineage>
        <taxon>unclassified sequences</taxon>
        <taxon>metagenomes</taxon>
        <taxon>ecological metagenomes</taxon>
    </lineage>
</organism>
<sequence length="275" mass="30618">ELRQHLRYPRSLLSLQSRVLLQYHQETAATFHGQQDVWDEPQELAENTSPVPYRPEYGLYTIPGETDAAFHLTTVFVPAGRQNLTGVLLGRTDDLGVPESILFDVPVADQVPGPRQVEALVEQDPLISQQFSLWRTGGSQVWTGHLHLVPVGDRLVYMEPVFLAAEADAIPELRRFVVSDGRRVAMTETLEAAIAELEAIEITGPRTAATEDSFTEDEDFLTLPSENSDLMPMQVWPSEALELLEEAESSAQEGNWQGFGAALTELRLLLEGLRD</sequence>
<evidence type="ECO:0000256" key="3">
    <source>
        <dbReference type="ARBA" id="ARBA00022989"/>
    </source>
</evidence>
<proteinExistence type="predicted"/>
<keyword evidence="3" id="KW-1133">Transmembrane helix</keyword>
<gene>
    <name evidence="5" type="ORF">METZ01_LOCUS203397</name>
</gene>
<dbReference type="GO" id="GO:0005576">
    <property type="term" value="C:extracellular region"/>
    <property type="evidence" value="ECO:0007669"/>
    <property type="project" value="TreeGrafter"/>
</dbReference>
<keyword evidence="2" id="KW-0812">Transmembrane</keyword>
<dbReference type="AlphaFoldDB" id="A0A382EKV4"/>
<dbReference type="EMBL" id="UINC01044715">
    <property type="protein sequence ID" value="SVB50543.1"/>
    <property type="molecule type" value="Genomic_DNA"/>
</dbReference>
<evidence type="ECO:0000256" key="2">
    <source>
        <dbReference type="ARBA" id="ARBA00022692"/>
    </source>
</evidence>
<protein>
    <submittedName>
        <fullName evidence="5">Uncharacterized protein</fullName>
    </submittedName>
</protein>